<dbReference type="InParanoid" id="A0A2P5IBN5"/>
<name>A0A2P5IBN5_DIAHE</name>
<organism evidence="1 2">
    <name type="scientific">Diaporthe helianthi</name>
    <dbReference type="NCBI Taxonomy" id="158607"/>
    <lineage>
        <taxon>Eukaryota</taxon>
        <taxon>Fungi</taxon>
        <taxon>Dikarya</taxon>
        <taxon>Ascomycota</taxon>
        <taxon>Pezizomycotina</taxon>
        <taxon>Sordariomycetes</taxon>
        <taxon>Sordariomycetidae</taxon>
        <taxon>Diaporthales</taxon>
        <taxon>Diaporthaceae</taxon>
        <taxon>Diaporthe</taxon>
    </lineage>
</organism>
<dbReference type="Proteomes" id="UP000094444">
    <property type="component" value="Unassembled WGS sequence"/>
</dbReference>
<protein>
    <submittedName>
        <fullName evidence="1">Uncharacterized protein</fullName>
    </submittedName>
</protein>
<accession>A0A2P5IBN5</accession>
<comment type="caution">
    <text evidence="1">The sequence shown here is derived from an EMBL/GenBank/DDBJ whole genome shotgun (WGS) entry which is preliminary data.</text>
</comment>
<dbReference type="OrthoDB" id="4564371at2759"/>
<gene>
    <name evidence="1" type="ORF">DHEL01_v201676</name>
</gene>
<proteinExistence type="predicted"/>
<keyword evidence="2" id="KW-1185">Reference proteome</keyword>
<dbReference type="AlphaFoldDB" id="A0A2P5IBN5"/>
<reference evidence="1" key="1">
    <citation type="submission" date="2017-09" db="EMBL/GenBank/DDBJ databases">
        <title>Polyketide synthases of a Diaporthe helianthi virulent isolate.</title>
        <authorList>
            <person name="Baroncelli R."/>
        </authorList>
    </citation>
    <scope>NUCLEOTIDE SEQUENCE [LARGE SCALE GENOMIC DNA]</scope>
    <source>
        <strain evidence="1">7/96</strain>
    </source>
</reference>
<evidence type="ECO:0000313" key="1">
    <source>
        <dbReference type="EMBL" id="POS79933.1"/>
    </source>
</evidence>
<dbReference type="EMBL" id="MAVT02000080">
    <property type="protein sequence ID" value="POS79933.1"/>
    <property type="molecule type" value="Genomic_DNA"/>
</dbReference>
<evidence type="ECO:0000313" key="2">
    <source>
        <dbReference type="Proteomes" id="UP000094444"/>
    </source>
</evidence>
<sequence>MKHPATANNASTAASMRWAVGYGLSGASFNFCHERHTYRHSESLRPLEDSAAVLLDEWSLTTTYLWSRITPEHLSISLVCDFDPQDENTPSAATRTVTPLIYLSPLKGCHIRLSRIPHHGPEEIARGDATAVFFTGNRFVVRDFKSVTPWDTPGIPHYLNDRLAITEFLREVVPVDCLHLLRSLEFTFPPYNPKEWPQEGGLALCDWAETVRLIKEKMNLEGLTMRLTIFEAPVIEYAGARRHMTGSDAHEVLQAYNRNFCAQWPVWVTKA</sequence>